<keyword evidence="1 2" id="KW-0479">Metal-binding</keyword>
<evidence type="ECO:0000313" key="4">
    <source>
        <dbReference type="EMBL" id="MCC2130875.1"/>
    </source>
</evidence>
<dbReference type="GO" id="GO:0006508">
    <property type="term" value="P:proteolysis"/>
    <property type="evidence" value="ECO:0007669"/>
    <property type="project" value="UniProtKB-UniRule"/>
</dbReference>
<dbReference type="AlphaFoldDB" id="A0AAE3AIW5"/>
<dbReference type="InterPro" id="IPR001333">
    <property type="entry name" value="Peptidase_M32_Taq"/>
</dbReference>
<dbReference type="EC" id="3.4.17.19" evidence="1"/>
<keyword evidence="1" id="KW-0378">Hydrolase</keyword>
<dbReference type="PROSITE" id="PS52034">
    <property type="entry name" value="PEPTIDASE_M32"/>
    <property type="match status" value="1"/>
</dbReference>
<dbReference type="GO" id="GO:0004181">
    <property type="term" value="F:metallocarboxypeptidase activity"/>
    <property type="evidence" value="ECO:0007669"/>
    <property type="project" value="UniProtKB-UniRule"/>
</dbReference>
<dbReference type="PANTHER" id="PTHR34217">
    <property type="entry name" value="METAL-DEPENDENT CARBOXYPEPTIDASE"/>
    <property type="match status" value="1"/>
</dbReference>
<evidence type="ECO:0000256" key="2">
    <source>
        <dbReference type="PIRSR" id="PIRSR006615-1"/>
    </source>
</evidence>
<evidence type="ECO:0000256" key="3">
    <source>
        <dbReference type="PIRSR" id="PIRSR006615-2"/>
    </source>
</evidence>
<comment type="cofactor">
    <cofactor evidence="2">
        <name>Zn(2+)</name>
        <dbReference type="ChEBI" id="CHEBI:29105"/>
    </cofactor>
    <text evidence="2">Binds 1 zinc ion per subunit.</text>
</comment>
<keyword evidence="1" id="KW-0482">Metalloprotease</keyword>
<dbReference type="GO" id="GO:0046872">
    <property type="term" value="F:metal ion binding"/>
    <property type="evidence" value="ECO:0007669"/>
    <property type="project" value="UniProtKB-KW"/>
</dbReference>
<name>A0AAE3AIW5_9FIRM</name>
<dbReference type="PANTHER" id="PTHR34217:SF1">
    <property type="entry name" value="CARBOXYPEPTIDASE 1"/>
    <property type="match status" value="1"/>
</dbReference>
<reference evidence="4" key="1">
    <citation type="submission" date="2021-10" db="EMBL/GenBank/DDBJ databases">
        <title>Anaerobic single-cell dispensing facilitates the cultivation of human gut bacteria.</title>
        <authorList>
            <person name="Afrizal A."/>
        </authorList>
    </citation>
    <scope>NUCLEOTIDE SEQUENCE</scope>
    <source>
        <strain evidence="4">CLA-AA-H272</strain>
    </source>
</reference>
<evidence type="ECO:0000256" key="1">
    <source>
        <dbReference type="PIRNR" id="PIRNR006615"/>
    </source>
</evidence>
<comment type="function">
    <text evidence="1">Broad specificity carboxypetidase that releases amino acids sequentially from the C-terminus, including neutral, aromatic, polar and basic residues.</text>
</comment>
<dbReference type="PRINTS" id="PR00998">
    <property type="entry name" value="CRBOXYPTASET"/>
</dbReference>
<feature type="binding site" evidence="2">
    <location>
        <position position="295"/>
    </location>
    <ligand>
        <name>Zn(2+)</name>
        <dbReference type="ChEBI" id="CHEBI:29105"/>
        <note>catalytic</note>
    </ligand>
</feature>
<sequence>MTVSQALERLAAYEKQAFAYNHASGVLYYDGATVAPKGSADVRADTLGELSRMSYILTTAPETVEMLQTLVQARDRLDPVTARKVSELWRDYEQTHRIPQEEFVAYQQLVSKADAVWHEAKERSDYALFEPYLQRIFDSCRRLAGCRQPEKDPYDAQLDQFERGLTRDTCDRFFAALRRDLVPLIEQVQAHADRVDDAPLHRDFPVAIQREFTDFVMGVMDIDRDHCIVGETEHPFTINFSRDDVRITTNYHADLVASSLYSVVHEGGHALYELHVGRELSRTCLGGGVSMAIHESQSRFYENIIGRSRAFCGIIYPWLREHFAPRLDDVSPEDFYRMINKAQPSLIRTEADELTYCLHIMVRYELERRMFAGELTAHDLPAEWNRLYKAYLGVDVPNDREGILQDSHWANGNIGYFPSYAIGSAYGAQYLRQMQKDFDVSAAVATGRLTQINRWLEEKIWKYGCMKDPTPLFESVCGPFDPTCYTAYLRDKFTEVYGL</sequence>
<comment type="catalytic activity">
    <reaction evidence="1">
        <text>Release of a C-terminal amino acid with broad specificity, except for -Pro.</text>
        <dbReference type="EC" id="3.4.17.19"/>
    </reaction>
</comment>
<feature type="binding site" evidence="2">
    <location>
        <position position="269"/>
    </location>
    <ligand>
        <name>Zn(2+)</name>
        <dbReference type="ChEBI" id="CHEBI:29105"/>
        <note>catalytic</note>
    </ligand>
</feature>
<organism evidence="4 5">
    <name type="scientific">Brotocaccenecus cirricatena</name>
    <dbReference type="NCBI Taxonomy" id="3064195"/>
    <lineage>
        <taxon>Bacteria</taxon>
        <taxon>Bacillati</taxon>
        <taxon>Bacillota</taxon>
        <taxon>Clostridia</taxon>
        <taxon>Eubacteriales</taxon>
        <taxon>Oscillospiraceae</taxon>
        <taxon>Brotocaccenecus</taxon>
    </lineage>
</organism>
<dbReference type="Gene3D" id="1.10.1370.30">
    <property type="match status" value="1"/>
</dbReference>
<protein>
    <recommendedName>
        <fullName evidence="1">Metal-dependent carboxypeptidase</fullName>
        <ecNumber evidence="1">3.4.17.19</ecNumber>
    </recommendedName>
</protein>
<dbReference type="SUPFAM" id="SSF55486">
    <property type="entry name" value="Metalloproteases ('zincins'), catalytic domain"/>
    <property type="match status" value="1"/>
</dbReference>
<dbReference type="Pfam" id="PF02074">
    <property type="entry name" value="Peptidase_M32"/>
    <property type="match status" value="1"/>
</dbReference>
<keyword evidence="1" id="KW-0645">Protease</keyword>
<dbReference type="Proteomes" id="UP001199319">
    <property type="component" value="Unassembled WGS sequence"/>
</dbReference>
<dbReference type="RefSeq" id="WP_302930003.1">
    <property type="nucleotide sequence ID" value="NZ_JAJEPW010000078.1"/>
</dbReference>
<evidence type="ECO:0000313" key="5">
    <source>
        <dbReference type="Proteomes" id="UP001199319"/>
    </source>
</evidence>
<accession>A0AAE3AIW5</accession>
<dbReference type="EMBL" id="JAJEPW010000078">
    <property type="protein sequence ID" value="MCC2130875.1"/>
    <property type="molecule type" value="Genomic_DNA"/>
</dbReference>
<keyword evidence="5" id="KW-1185">Reference proteome</keyword>
<gene>
    <name evidence="4" type="ORF">LKD37_15420</name>
</gene>
<comment type="caution">
    <text evidence="4">The sequence shown here is derived from an EMBL/GenBank/DDBJ whole genome shotgun (WGS) entry which is preliminary data.</text>
</comment>
<keyword evidence="2" id="KW-0862">Zinc</keyword>
<feature type="binding site" evidence="2">
    <location>
        <position position="265"/>
    </location>
    <ligand>
        <name>Zn(2+)</name>
        <dbReference type="ChEBI" id="CHEBI:29105"/>
        <note>catalytic</note>
    </ligand>
</feature>
<feature type="active site" description="Proton donor/acceptor" evidence="3">
    <location>
        <position position="266"/>
    </location>
</feature>
<dbReference type="CDD" id="cd06460">
    <property type="entry name" value="M32_Taq"/>
    <property type="match status" value="1"/>
</dbReference>
<comment type="similarity">
    <text evidence="1">Belongs to the peptidase M32 family.</text>
</comment>
<proteinExistence type="inferred from homology"/>
<dbReference type="PIRSF" id="PIRSF006615">
    <property type="entry name" value="Zn_crbxpep_Taq"/>
    <property type="match status" value="1"/>
</dbReference>
<keyword evidence="1 4" id="KW-0121">Carboxypeptidase</keyword>